<feature type="compositionally biased region" description="Pro residues" evidence="6">
    <location>
        <begin position="326"/>
        <end position="350"/>
    </location>
</feature>
<dbReference type="CDD" id="cd06581">
    <property type="entry name" value="TM_PBP1_LivM_like"/>
    <property type="match status" value="1"/>
</dbReference>
<sequence length="361" mass="38197">MILALLHRLHDRPRWLRAGLLAAGLAAVLVLPWVLYPPVAADILCWGLFAVAFDLLLGHAGLLSFGHAAFWGTSAYATGLIAIHSGLPFYAAVLGGALAAALIALPIGWLAVRRTGIYFAMVTLAFAQMIYFIANQWSSVTGGENGLQNIPRELPGVDSDLLADSFVYYYAALPMVLLGLFAAWRTVHSPFGQVTAAIRDNPSRVRALGYPADRYKVVVFVISAALSGLAGGLYALNHGFASLQEVYWTTSGKVVIMTVLGGIGTLWGSLVGAAAIVRLEDWLSTSGFEETGLVTGGIFIVVVVLFRRGVWGTLAHLLRRRDPAPAADPPSDVPADPPSVPGQQSPPPPAVSRNPAPTSGP</sequence>
<dbReference type="InterPro" id="IPR001851">
    <property type="entry name" value="ABC_transp_permease"/>
</dbReference>
<evidence type="ECO:0000256" key="7">
    <source>
        <dbReference type="SAM" id="Phobius"/>
    </source>
</evidence>
<feature type="transmembrane region" description="Helical" evidence="7">
    <location>
        <begin position="89"/>
        <end position="110"/>
    </location>
</feature>
<keyword evidence="5 7" id="KW-0472">Membrane</keyword>
<dbReference type="InterPro" id="IPR043428">
    <property type="entry name" value="LivM-like"/>
</dbReference>
<evidence type="ECO:0000256" key="3">
    <source>
        <dbReference type="ARBA" id="ARBA00022692"/>
    </source>
</evidence>
<feature type="transmembrane region" description="Helical" evidence="7">
    <location>
        <begin position="217"/>
        <end position="236"/>
    </location>
</feature>
<feature type="transmembrane region" description="Helical" evidence="7">
    <location>
        <begin position="291"/>
        <end position="310"/>
    </location>
</feature>
<gene>
    <name evidence="8" type="ORF">ACFQLX_18855</name>
</gene>
<feature type="transmembrane region" description="Helical" evidence="7">
    <location>
        <begin position="256"/>
        <end position="279"/>
    </location>
</feature>
<feature type="transmembrane region" description="Helical" evidence="7">
    <location>
        <begin position="43"/>
        <end position="69"/>
    </location>
</feature>
<feature type="region of interest" description="Disordered" evidence="6">
    <location>
        <begin position="322"/>
        <end position="361"/>
    </location>
</feature>
<feature type="compositionally biased region" description="Low complexity" evidence="6">
    <location>
        <begin position="351"/>
        <end position="361"/>
    </location>
</feature>
<comment type="caution">
    <text evidence="8">The sequence shown here is derived from an EMBL/GenBank/DDBJ whole genome shotgun (WGS) entry which is preliminary data.</text>
</comment>
<evidence type="ECO:0000313" key="8">
    <source>
        <dbReference type="EMBL" id="MFC7220205.1"/>
    </source>
</evidence>
<dbReference type="Proteomes" id="UP001596413">
    <property type="component" value="Unassembled WGS sequence"/>
</dbReference>
<dbReference type="PANTHER" id="PTHR30482">
    <property type="entry name" value="HIGH-AFFINITY BRANCHED-CHAIN AMINO ACID TRANSPORT SYSTEM PERMEASE"/>
    <property type="match status" value="1"/>
</dbReference>
<evidence type="ECO:0000256" key="1">
    <source>
        <dbReference type="ARBA" id="ARBA00004651"/>
    </source>
</evidence>
<keyword evidence="4 7" id="KW-1133">Transmembrane helix</keyword>
<keyword evidence="9" id="KW-1185">Reference proteome</keyword>
<feature type="transmembrane region" description="Helical" evidence="7">
    <location>
        <begin position="15"/>
        <end position="36"/>
    </location>
</feature>
<proteinExistence type="predicted"/>
<feature type="transmembrane region" description="Helical" evidence="7">
    <location>
        <begin position="166"/>
        <end position="184"/>
    </location>
</feature>
<protein>
    <submittedName>
        <fullName evidence="8">Branched-chain amino acid ABC transporter permease</fullName>
    </submittedName>
</protein>
<reference evidence="9" key="1">
    <citation type="journal article" date="2019" name="Int. J. Syst. Evol. Microbiol.">
        <title>The Global Catalogue of Microorganisms (GCM) 10K type strain sequencing project: providing services to taxonomists for standard genome sequencing and annotation.</title>
        <authorList>
            <consortium name="The Broad Institute Genomics Platform"/>
            <consortium name="The Broad Institute Genome Sequencing Center for Infectious Disease"/>
            <person name="Wu L."/>
            <person name="Ma J."/>
        </authorList>
    </citation>
    <scope>NUCLEOTIDE SEQUENCE [LARGE SCALE GENOMIC DNA]</scope>
    <source>
        <strain evidence="9">CGMCC 1.13681</strain>
    </source>
</reference>
<organism evidence="8 9">
    <name type="scientific">Streptomyces polyrhachis</name>
    <dbReference type="NCBI Taxonomy" id="1282885"/>
    <lineage>
        <taxon>Bacteria</taxon>
        <taxon>Bacillati</taxon>
        <taxon>Actinomycetota</taxon>
        <taxon>Actinomycetes</taxon>
        <taxon>Kitasatosporales</taxon>
        <taxon>Streptomycetaceae</taxon>
        <taxon>Streptomyces</taxon>
    </lineage>
</organism>
<dbReference type="EMBL" id="JBHSZO010000030">
    <property type="protein sequence ID" value="MFC7220205.1"/>
    <property type="molecule type" value="Genomic_DNA"/>
</dbReference>
<comment type="subcellular location">
    <subcellularLocation>
        <location evidence="1">Cell membrane</location>
        <topology evidence="1">Multi-pass membrane protein</topology>
    </subcellularLocation>
</comment>
<name>A0ABW2GHT8_9ACTN</name>
<evidence type="ECO:0000256" key="4">
    <source>
        <dbReference type="ARBA" id="ARBA00022989"/>
    </source>
</evidence>
<dbReference type="Pfam" id="PF02653">
    <property type="entry name" value="BPD_transp_2"/>
    <property type="match status" value="1"/>
</dbReference>
<dbReference type="PANTHER" id="PTHR30482:SF17">
    <property type="entry name" value="ABC TRANSPORTER ATP-BINDING PROTEIN"/>
    <property type="match status" value="1"/>
</dbReference>
<keyword evidence="2" id="KW-1003">Cell membrane</keyword>
<keyword evidence="3 7" id="KW-0812">Transmembrane</keyword>
<accession>A0ABW2GHT8</accession>
<dbReference type="RefSeq" id="WP_386416735.1">
    <property type="nucleotide sequence ID" value="NZ_JBHSZO010000030.1"/>
</dbReference>
<evidence type="ECO:0000256" key="2">
    <source>
        <dbReference type="ARBA" id="ARBA00022475"/>
    </source>
</evidence>
<evidence type="ECO:0000256" key="6">
    <source>
        <dbReference type="SAM" id="MobiDB-lite"/>
    </source>
</evidence>
<evidence type="ECO:0000256" key="5">
    <source>
        <dbReference type="ARBA" id="ARBA00023136"/>
    </source>
</evidence>
<evidence type="ECO:0000313" key="9">
    <source>
        <dbReference type="Proteomes" id="UP001596413"/>
    </source>
</evidence>